<dbReference type="KEGG" id="blr:BRLA_c028460"/>
<keyword evidence="2" id="KW-1185">Reference proteome</keyword>
<organism evidence="1 2">
    <name type="scientific">Brevibacillus laterosporus LMG 15441</name>
    <dbReference type="NCBI Taxonomy" id="1042163"/>
    <lineage>
        <taxon>Bacteria</taxon>
        <taxon>Bacillati</taxon>
        <taxon>Bacillota</taxon>
        <taxon>Bacilli</taxon>
        <taxon>Bacillales</taxon>
        <taxon>Paenibacillaceae</taxon>
        <taxon>Brevibacillus</taxon>
    </lineage>
</organism>
<evidence type="ECO:0000313" key="1">
    <source>
        <dbReference type="EMBL" id="AIG27160.1"/>
    </source>
</evidence>
<reference evidence="1 2" key="1">
    <citation type="journal article" date="2011" name="J. Bacteriol.">
        <title>Genome sequence of Brevibacillus laterosporus LMG 15441, a pathogen of invertebrates.</title>
        <authorList>
            <person name="Djukic M."/>
            <person name="Poehlein A."/>
            <person name="Thurmer A."/>
            <person name="Daniel R."/>
        </authorList>
    </citation>
    <scope>NUCLEOTIDE SEQUENCE [LARGE SCALE GENOMIC DNA]</scope>
    <source>
        <strain evidence="1 2">LMG 15441</strain>
    </source>
</reference>
<gene>
    <name evidence="1" type="ORF">BRLA_c028460</name>
</gene>
<evidence type="ECO:0000313" key="2">
    <source>
        <dbReference type="Proteomes" id="UP000005850"/>
    </source>
</evidence>
<dbReference type="STRING" id="1042163.BRLA_c028460"/>
<dbReference type="AlphaFoldDB" id="A0A075RCG5"/>
<sequence length="109" mass="12780">MLKPFERFTSELNWQQLSLLLDTVMYFEDALKYLSIPSQSGESISVPLHPETLRLILEEFEEEQAFEKKSVTFDFTWTNEEESQGLMYVTLPSGKELTQRTNIMDFSMV</sequence>
<dbReference type="EMBL" id="CP007806">
    <property type="protein sequence ID" value="AIG27160.1"/>
    <property type="molecule type" value="Genomic_DNA"/>
</dbReference>
<dbReference type="Proteomes" id="UP000005850">
    <property type="component" value="Chromosome"/>
</dbReference>
<accession>A0A075RCG5</accession>
<dbReference type="HOGENOM" id="CLU_2191995_0_0_9"/>
<name>A0A075RCG5_BRELA</name>
<dbReference type="RefSeq" id="WP_003335984.1">
    <property type="nucleotide sequence ID" value="NZ_CP007806.1"/>
</dbReference>
<proteinExistence type="predicted"/>
<protein>
    <submittedName>
        <fullName evidence="1">Uncharacterized protein</fullName>
    </submittedName>
</protein>